<keyword evidence="8" id="KW-0547">Nucleotide-binding</keyword>
<dbReference type="SMART" id="SM00387">
    <property type="entry name" value="HATPase_c"/>
    <property type="match status" value="1"/>
</dbReference>
<dbReference type="SUPFAM" id="SSF55874">
    <property type="entry name" value="ATPase domain of HSP90 chaperone/DNA topoisomerase II/histidine kinase"/>
    <property type="match status" value="1"/>
</dbReference>
<sequence length="549" mass="62337">MGLWFKRKSKPRRQFKVSLQFMIIILVVLAIIISLIISLLLIRNFVINKHFDNTKEKLSGIAKVIASDSDVIRNVEQGVPVKQIQDYSLRVMNNVNVDFVVILNRDLIRLSHPDATMIGKPFSDLNDARRTLSGQGHFSENIGILGSGYRYFAPIFNKQNEVIGIVCVGLTMRTLNYDLMQAQYTIFGGLMLGLFSGILGAIFLAQKIKTILFGLEPQEIAARLREKEIIEDEVAEGIIAISADKKIILMNKEAQAKYQLANQDMEAPIGEQVDTNFYNVLFKRVFDDKKKIKDRSFYVNGIEVIATITPMYIENEFFGAVATLRDQSEMIHLSNQLSGTKYYINSLRGQTHEFMNKMHVISGLIEMRQYAEVSQYIQQLNHRYQNEVGFLTERIKVPALAGFIMGKINEAREQNISVLLEESSNVSNVEMQDIVHNVIHILGNFFDNAIDSILQKKQPGRIELKLNYECEGNVFILKVKDNGMGIDFEMQKRIFEHGFSTKGEDRGYGLNLVKTMVDNHQGIIEIDSQPGLGTSIYVELPCTLEVTNE</sequence>
<dbReference type="InterPro" id="IPR016120">
    <property type="entry name" value="Sig_transdc_His_kin_SpoOB"/>
</dbReference>
<keyword evidence="7 14" id="KW-0812">Transmembrane</keyword>
<keyword evidence="6" id="KW-0808">Transferase</keyword>
<keyword evidence="5" id="KW-0597">Phosphoprotein</keyword>
<dbReference type="GO" id="GO:0005886">
    <property type="term" value="C:plasma membrane"/>
    <property type="evidence" value="ECO:0007669"/>
    <property type="project" value="UniProtKB-SubCell"/>
</dbReference>
<dbReference type="InterPro" id="IPR033463">
    <property type="entry name" value="sCache_3"/>
</dbReference>
<dbReference type="GO" id="GO:0000155">
    <property type="term" value="F:phosphorelay sensor kinase activity"/>
    <property type="evidence" value="ECO:0007669"/>
    <property type="project" value="InterPro"/>
</dbReference>
<keyword evidence="17" id="KW-1185">Reference proteome</keyword>
<dbReference type="InterPro" id="IPR036890">
    <property type="entry name" value="HATPase_C_sf"/>
</dbReference>
<dbReference type="PROSITE" id="PS50109">
    <property type="entry name" value="HIS_KIN"/>
    <property type="match status" value="1"/>
</dbReference>
<keyword evidence="9 16" id="KW-0418">Kinase</keyword>
<keyword evidence="12" id="KW-0902">Two-component regulatory system</keyword>
<dbReference type="InterPro" id="IPR029151">
    <property type="entry name" value="Sensor-like_sf"/>
</dbReference>
<evidence type="ECO:0000256" key="1">
    <source>
        <dbReference type="ARBA" id="ARBA00000085"/>
    </source>
</evidence>
<dbReference type="PATRIC" id="fig|159743.3.peg.2759"/>
<accession>A0A0D7X317</accession>
<feature type="transmembrane region" description="Helical" evidence="14">
    <location>
        <begin position="21"/>
        <end position="42"/>
    </location>
</feature>
<dbReference type="Proteomes" id="UP000032534">
    <property type="component" value="Unassembled WGS sequence"/>
</dbReference>
<evidence type="ECO:0000256" key="6">
    <source>
        <dbReference type="ARBA" id="ARBA00022679"/>
    </source>
</evidence>
<keyword evidence="10" id="KW-0067">ATP-binding</keyword>
<dbReference type="SUPFAM" id="SSF103190">
    <property type="entry name" value="Sensory domain-like"/>
    <property type="match status" value="1"/>
</dbReference>
<keyword evidence="13 14" id="KW-0472">Membrane</keyword>
<dbReference type="AlphaFoldDB" id="A0A0D7X317"/>
<dbReference type="InterPro" id="IPR039506">
    <property type="entry name" value="SPOB_a"/>
</dbReference>
<organism evidence="16 17">
    <name type="scientific">Paenibacillus terrae</name>
    <dbReference type="NCBI Taxonomy" id="159743"/>
    <lineage>
        <taxon>Bacteria</taxon>
        <taxon>Bacillati</taxon>
        <taxon>Bacillota</taxon>
        <taxon>Bacilli</taxon>
        <taxon>Bacillales</taxon>
        <taxon>Paenibacillaceae</taxon>
        <taxon>Paenibacillus</taxon>
    </lineage>
</organism>
<comment type="subcellular location">
    <subcellularLocation>
        <location evidence="2">Cell membrane</location>
        <topology evidence="2">Multi-pass membrane protein</topology>
    </subcellularLocation>
</comment>
<dbReference type="Pfam" id="PF17203">
    <property type="entry name" value="sCache_3_2"/>
    <property type="match status" value="1"/>
</dbReference>
<feature type="domain" description="Histidine kinase" evidence="15">
    <location>
        <begin position="349"/>
        <end position="544"/>
    </location>
</feature>
<dbReference type="InterPro" id="IPR004358">
    <property type="entry name" value="Sig_transdc_His_kin-like_C"/>
</dbReference>
<evidence type="ECO:0000256" key="13">
    <source>
        <dbReference type="ARBA" id="ARBA00023136"/>
    </source>
</evidence>
<dbReference type="InterPro" id="IPR005467">
    <property type="entry name" value="His_kinase_dom"/>
</dbReference>
<evidence type="ECO:0000313" key="17">
    <source>
        <dbReference type="Proteomes" id="UP000032534"/>
    </source>
</evidence>
<keyword evidence="11 14" id="KW-1133">Transmembrane helix</keyword>
<evidence type="ECO:0000256" key="4">
    <source>
        <dbReference type="ARBA" id="ARBA00022475"/>
    </source>
</evidence>
<comment type="caution">
    <text evidence="16">The sequence shown here is derived from an EMBL/GenBank/DDBJ whole genome shotgun (WGS) entry which is preliminary data.</text>
</comment>
<evidence type="ECO:0000256" key="10">
    <source>
        <dbReference type="ARBA" id="ARBA00022840"/>
    </source>
</evidence>
<dbReference type="OrthoDB" id="9792686at2"/>
<dbReference type="Pfam" id="PF14689">
    <property type="entry name" value="SPOB_a"/>
    <property type="match status" value="1"/>
</dbReference>
<proteinExistence type="predicted"/>
<keyword evidence="4" id="KW-1003">Cell membrane</keyword>
<dbReference type="PANTHER" id="PTHR43547">
    <property type="entry name" value="TWO-COMPONENT HISTIDINE KINASE"/>
    <property type="match status" value="1"/>
</dbReference>
<dbReference type="Gene3D" id="1.10.287.130">
    <property type="match status" value="1"/>
</dbReference>
<reference evidence="16 17" key="1">
    <citation type="submission" date="2014-11" db="EMBL/GenBank/DDBJ databases">
        <title>Draft Genome Sequences of Paenibacillus polymyxa NRRL B-30509 and Paenibacillus terrae NRRL B-30644, Strains from a Poultry Environment that Produce Tridecaptin A and Paenicidins.</title>
        <authorList>
            <person name="van Belkum M.J."/>
            <person name="Lohans C.T."/>
            <person name="Vederas J.C."/>
        </authorList>
    </citation>
    <scope>NUCLEOTIDE SEQUENCE [LARGE SCALE GENOMIC DNA]</scope>
    <source>
        <strain evidence="16 17">NRRL B-30644</strain>
    </source>
</reference>
<feature type="transmembrane region" description="Helical" evidence="14">
    <location>
        <begin position="182"/>
        <end position="205"/>
    </location>
</feature>
<evidence type="ECO:0000256" key="2">
    <source>
        <dbReference type="ARBA" id="ARBA00004651"/>
    </source>
</evidence>
<evidence type="ECO:0000256" key="7">
    <source>
        <dbReference type="ARBA" id="ARBA00022692"/>
    </source>
</evidence>
<evidence type="ECO:0000313" key="16">
    <source>
        <dbReference type="EMBL" id="KJD45358.1"/>
    </source>
</evidence>
<dbReference type="PRINTS" id="PR00344">
    <property type="entry name" value="BCTRLSENSOR"/>
</dbReference>
<evidence type="ECO:0000256" key="12">
    <source>
        <dbReference type="ARBA" id="ARBA00023012"/>
    </source>
</evidence>
<protein>
    <recommendedName>
        <fullName evidence="3">histidine kinase</fullName>
        <ecNumber evidence="3">2.7.13.3</ecNumber>
    </recommendedName>
</protein>
<dbReference type="EMBL" id="JTHP01000021">
    <property type="protein sequence ID" value="KJD45358.1"/>
    <property type="molecule type" value="Genomic_DNA"/>
</dbReference>
<comment type="catalytic activity">
    <reaction evidence="1">
        <text>ATP + protein L-histidine = ADP + protein N-phospho-L-histidine.</text>
        <dbReference type="EC" id="2.7.13.3"/>
    </reaction>
</comment>
<evidence type="ECO:0000256" key="3">
    <source>
        <dbReference type="ARBA" id="ARBA00012438"/>
    </source>
</evidence>
<evidence type="ECO:0000256" key="11">
    <source>
        <dbReference type="ARBA" id="ARBA00022989"/>
    </source>
</evidence>
<dbReference type="Gene3D" id="3.30.565.10">
    <property type="entry name" value="Histidine kinase-like ATPase, C-terminal domain"/>
    <property type="match status" value="1"/>
</dbReference>
<dbReference type="InterPro" id="IPR003594">
    <property type="entry name" value="HATPase_dom"/>
</dbReference>
<gene>
    <name evidence="16" type="ORF">QD47_12370</name>
</gene>
<evidence type="ECO:0000256" key="9">
    <source>
        <dbReference type="ARBA" id="ARBA00022777"/>
    </source>
</evidence>
<dbReference type="Pfam" id="PF02518">
    <property type="entry name" value="HATPase_c"/>
    <property type="match status" value="1"/>
</dbReference>
<dbReference type="GO" id="GO:0005524">
    <property type="term" value="F:ATP binding"/>
    <property type="evidence" value="ECO:0007669"/>
    <property type="project" value="UniProtKB-KW"/>
</dbReference>
<evidence type="ECO:0000259" key="15">
    <source>
        <dbReference type="PROSITE" id="PS50109"/>
    </source>
</evidence>
<dbReference type="SUPFAM" id="SSF55890">
    <property type="entry name" value="Sporulation response regulatory protein Spo0B"/>
    <property type="match status" value="1"/>
</dbReference>
<evidence type="ECO:0000256" key="5">
    <source>
        <dbReference type="ARBA" id="ARBA00022553"/>
    </source>
</evidence>
<evidence type="ECO:0000256" key="14">
    <source>
        <dbReference type="SAM" id="Phobius"/>
    </source>
</evidence>
<dbReference type="PANTHER" id="PTHR43547:SF10">
    <property type="entry name" value="SENSOR HISTIDINE KINASE DCUS"/>
    <property type="match status" value="1"/>
</dbReference>
<evidence type="ECO:0000256" key="8">
    <source>
        <dbReference type="ARBA" id="ARBA00022741"/>
    </source>
</evidence>
<dbReference type="Gene3D" id="3.30.450.20">
    <property type="entry name" value="PAS domain"/>
    <property type="match status" value="2"/>
</dbReference>
<dbReference type="EC" id="2.7.13.3" evidence="3"/>
<name>A0A0D7X317_9BACL</name>